<dbReference type="InterPro" id="IPR056867">
    <property type="entry name" value="LRR_15"/>
</dbReference>
<feature type="domain" description="Leucine-rich repeat" evidence="1">
    <location>
        <begin position="54"/>
        <end position="395"/>
    </location>
</feature>
<reference evidence="2" key="2">
    <citation type="submission" date="2020-02" db="EMBL/GenBank/DDBJ databases">
        <authorList>
            <person name="Gilchrist C.L.M."/>
            <person name="Chooi Y.-H."/>
        </authorList>
    </citation>
    <scope>NUCLEOTIDE SEQUENCE</scope>
    <source>
        <strain evidence="2">MST-FP2251</strain>
    </source>
</reference>
<accession>A0AAD4GVA0</accession>
<organism evidence="2 3">
    <name type="scientific">Aspergillus nanangensis</name>
    <dbReference type="NCBI Taxonomy" id="2582783"/>
    <lineage>
        <taxon>Eukaryota</taxon>
        <taxon>Fungi</taxon>
        <taxon>Dikarya</taxon>
        <taxon>Ascomycota</taxon>
        <taxon>Pezizomycotina</taxon>
        <taxon>Eurotiomycetes</taxon>
        <taxon>Eurotiomycetidae</taxon>
        <taxon>Eurotiales</taxon>
        <taxon>Aspergillaceae</taxon>
        <taxon>Aspergillus</taxon>
        <taxon>Aspergillus subgen. Circumdati</taxon>
    </lineage>
</organism>
<comment type="caution">
    <text evidence="2">The sequence shown here is derived from an EMBL/GenBank/DDBJ whole genome shotgun (WGS) entry which is preliminary data.</text>
</comment>
<sequence length="463" mass="53622">MSCQLPDEILLMIQDHLFWPRQPNLLLVSRRFYQLFLPRLYGSVNLEWADISKKVIPFVRAALRNPEITRSIRDLDLPQIDTWNDKDAPTEDITEVHHLICEASHSPEEQQKWEDDLQRGSIDAWVSLLFLKLENLQGLTIALSAKPEHLHRILDRAAKSEKPFDSFPILQHLEDLSIGSRDLRYPFHTDEALPFFQFPSLRTFRAIEALETFHSDETPKEAPQELLGSSSVTTLKLSQSNGKFGMRALITSCANLETFEYQHQNLFAKGEFGEDFVPSAFYRPLLTQKHSLTTLRFNDQHDDPPYELAAQSSGPNQGVGGSFAEFTALKDLRIRLPNLVGREWQTELSDLLPCSLEKLYLAHCWDRKFDQLVPQLRTMVSRREQQFPSLREICVEPYCLELMSREEFNAPRPPNFNMEAPRMREEDVMKFDVLRGECEQAGIAFTIQTPHFMKTMRDFVRGL</sequence>
<evidence type="ECO:0000313" key="3">
    <source>
        <dbReference type="Proteomes" id="UP001194746"/>
    </source>
</evidence>
<reference evidence="2" key="1">
    <citation type="journal article" date="2019" name="Beilstein J. Org. Chem.">
        <title>Nanangenines: drimane sesquiterpenoids as the dominant metabolite cohort of a novel Australian fungus, Aspergillus nanangensis.</title>
        <authorList>
            <person name="Lacey H.J."/>
            <person name="Gilchrist C.L.M."/>
            <person name="Crombie A."/>
            <person name="Kalaitzis J.A."/>
            <person name="Vuong D."/>
            <person name="Rutledge P.J."/>
            <person name="Turner P."/>
            <person name="Pitt J.I."/>
            <person name="Lacey E."/>
            <person name="Chooi Y.H."/>
            <person name="Piggott A.M."/>
        </authorList>
    </citation>
    <scope>NUCLEOTIDE SEQUENCE</scope>
    <source>
        <strain evidence="2">MST-FP2251</strain>
    </source>
</reference>
<dbReference type="EMBL" id="VCAU01000026">
    <property type="protein sequence ID" value="KAF9890470.1"/>
    <property type="molecule type" value="Genomic_DNA"/>
</dbReference>
<proteinExistence type="predicted"/>
<dbReference type="SUPFAM" id="SSF52047">
    <property type="entry name" value="RNI-like"/>
    <property type="match status" value="1"/>
</dbReference>
<dbReference type="Proteomes" id="UP001194746">
    <property type="component" value="Unassembled WGS sequence"/>
</dbReference>
<gene>
    <name evidence="2" type="ORF">FE257_005875</name>
</gene>
<dbReference type="Pfam" id="PF24969">
    <property type="entry name" value="LRR_15"/>
    <property type="match status" value="1"/>
</dbReference>
<dbReference type="InterPro" id="IPR032675">
    <property type="entry name" value="LRR_dom_sf"/>
</dbReference>
<evidence type="ECO:0000313" key="2">
    <source>
        <dbReference type="EMBL" id="KAF9890470.1"/>
    </source>
</evidence>
<keyword evidence="3" id="KW-1185">Reference proteome</keyword>
<name>A0AAD4GVA0_ASPNN</name>
<protein>
    <recommendedName>
        <fullName evidence="1">Leucine-rich repeat domain-containing protein</fullName>
    </recommendedName>
</protein>
<evidence type="ECO:0000259" key="1">
    <source>
        <dbReference type="Pfam" id="PF24969"/>
    </source>
</evidence>
<dbReference type="Gene3D" id="3.80.10.10">
    <property type="entry name" value="Ribonuclease Inhibitor"/>
    <property type="match status" value="1"/>
</dbReference>
<dbReference type="AlphaFoldDB" id="A0AAD4GVA0"/>